<dbReference type="InterPro" id="IPR002821">
    <property type="entry name" value="Hydantoinase_A"/>
</dbReference>
<dbReference type="Pfam" id="PF05378">
    <property type="entry name" value="Hydant_A_N"/>
    <property type="match status" value="1"/>
</dbReference>
<dbReference type="PANTHER" id="PTHR11365:SF23">
    <property type="entry name" value="HYPOTHETICAL 5-OXOPROLINASE (EUROFUNG)-RELATED"/>
    <property type="match status" value="1"/>
</dbReference>
<keyword evidence="4" id="KW-1185">Reference proteome</keyword>
<evidence type="ECO:0000313" key="3">
    <source>
        <dbReference type="EMBL" id="EZP76312.1"/>
    </source>
</evidence>
<evidence type="ECO:0000313" key="4">
    <source>
        <dbReference type="Proteomes" id="UP000023566"/>
    </source>
</evidence>
<name>A0ABC9VD61_9BACL</name>
<dbReference type="Pfam" id="PF01968">
    <property type="entry name" value="Hydantoinase_A"/>
    <property type="match status" value="1"/>
</dbReference>
<evidence type="ECO:0000259" key="2">
    <source>
        <dbReference type="Pfam" id="PF05378"/>
    </source>
</evidence>
<dbReference type="Proteomes" id="UP000023566">
    <property type="component" value="Chromosome"/>
</dbReference>
<accession>A0ABC9VD61</accession>
<comment type="caution">
    <text evidence="3">The sequence shown here is derived from an EMBL/GenBank/DDBJ whole genome shotgun (WGS) entry which is preliminary data.</text>
</comment>
<protein>
    <submittedName>
        <fullName evidence="3">Acetophenone carboxylase</fullName>
    </submittedName>
</protein>
<feature type="domain" description="Hydantoinase/oxoprolinase N-terminal" evidence="2">
    <location>
        <begin position="5"/>
        <end position="170"/>
    </location>
</feature>
<feature type="domain" description="Hydantoinase A/oxoprolinase" evidence="1">
    <location>
        <begin position="197"/>
        <end position="477"/>
    </location>
</feature>
<organism evidence="3 4">
    <name type="scientific">Parageobacillus genomosp. 1</name>
    <dbReference type="NCBI Taxonomy" id="1295642"/>
    <lineage>
        <taxon>Bacteria</taxon>
        <taxon>Bacillati</taxon>
        <taxon>Bacillota</taxon>
        <taxon>Bacilli</taxon>
        <taxon>Bacillales</taxon>
        <taxon>Anoxybacillaceae</taxon>
        <taxon>Parageobacillus</taxon>
    </lineage>
</organism>
<dbReference type="EMBL" id="AOTZ01000006">
    <property type="protein sequence ID" value="EZP76312.1"/>
    <property type="molecule type" value="Genomic_DNA"/>
</dbReference>
<dbReference type="InterPro" id="IPR008040">
    <property type="entry name" value="Hydant_A_N"/>
</dbReference>
<sequence>MGLLINIDNGGTFTDVCLVAREQVVRAKTLTTPYDLTKCFIEVLKAGSKELYGQENLQKLLAETDYIRYSTTAGTNAIVQKKGPRLGLILREGVDPAFLIEGQEEREMFAAMVDDRVVGINVNEEQSKLETRVVEAVNRLLSQGANRLVVSLGGSTMVEDEKKIRNIILRKYPRHLLGAVPVLFSHELVEDQDDVKRTWGALINSFLHPGMERFLYNAENVLREYRAKNPMLIFHNDGNSARVAKTYAIKTYGSGPRGGMEGAKALAKHYKIPALLTLDIGGTTSDIGLVKEEQILENVYGEVEGITTSFRLSDLISVGAGGSSIFRVENGKVIVGPESVGAVPGPACFGRGGQQPTITDAYLLMGILDSRSYFGGRMTLDESRARAAIEEKVAAPLGVNLDEALLIMEKAYEQKIAQGLAVYQDKVDKATLLAFGGAGPMSACGAARAAGIEQVIIPRLAAVFSAFGISFSDIAHEYQASLTEWNQEEIKEKIDQLKIRAERDMFAEGFTLSECQVETYLSVVRDGKLEVIQLKDAAEFLEGLEGTEDVQVNLKVVKPIAHYNFETAANLEPITPVPVRQQRILHPSKEWIDVPVYRFEEMAPGSTGSGPALIEDQLFTCRVLDGWTFKVTENKDIFMRDVRGKDK</sequence>
<gene>
    <name evidence="3" type="ORF">H839_13584</name>
</gene>
<dbReference type="InterPro" id="IPR045079">
    <property type="entry name" value="Oxoprolinase-like"/>
</dbReference>
<dbReference type="RefSeq" id="WP_043905620.1">
    <property type="nucleotide sequence ID" value="NZ_CM002692.1"/>
</dbReference>
<dbReference type="AlphaFoldDB" id="A0ABC9VD61"/>
<reference evidence="3 4" key="1">
    <citation type="journal article" date="2014" name="Appl. Microbiol. Biotechnol.">
        <title>Transformable facultative thermophile Geobacillus stearothermophilus NUB3621 as a host strain for metabolic engineering.</title>
        <authorList>
            <person name="Blanchard K."/>
            <person name="Robic S."/>
            <person name="Matsumura I."/>
        </authorList>
    </citation>
    <scope>NUCLEOTIDE SEQUENCE [LARGE SCALE GENOMIC DNA]</scope>
    <source>
        <strain evidence="3 4">NUB3621</strain>
    </source>
</reference>
<dbReference type="PANTHER" id="PTHR11365">
    <property type="entry name" value="5-OXOPROLINASE RELATED"/>
    <property type="match status" value="1"/>
</dbReference>
<evidence type="ECO:0000259" key="1">
    <source>
        <dbReference type="Pfam" id="PF01968"/>
    </source>
</evidence>
<proteinExistence type="predicted"/>